<feature type="compositionally biased region" description="Basic and acidic residues" evidence="1">
    <location>
        <begin position="273"/>
        <end position="288"/>
    </location>
</feature>
<protein>
    <submittedName>
        <fullName evidence="3">Succinate dehydrogenase cytochrome b558 subunit</fullName>
    </submittedName>
</protein>
<sequence length="347" mass="37253">MTADKTDASFFARHEFLILRLHSLTGLIPVGAYMVVHLLTNASVMAGAAAFQNSVFQIHSLGPLLPLVEWVFIFLPLLFHGIVGLVIIRRGVINTSQYTFASNVRYTLQRATGMIAFVFIMWHVFHMHGWLHSDSWLANIAGPLGGAKFRPYNAASSAGAAMQQSPLILAIYAVGVLSSVFHLANGLWTMGITWGLWTTPQAQARANWIAVAVGLFLTIVSVSAITGFATINVPEARKIEDEAYEARVSSHMIEPDEHKRTHDQGDVHAAGSHTHEHAEEHGHDHGNTHDPVISGTQAPTASEPSPSTTPAPSQPDDATPVSDQPDVPAAGPGNEEAGGAEPEPPTP</sequence>
<proteinExistence type="predicted"/>
<feature type="compositionally biased region" description="Basic and acidic residues" evidence="1">
    <location>
        <begin position="253"/>
        <end position="266"/>
    </location>
</feature>
<dbReference type="InterPro" id="IPR016002">
    <property type="entry name" value="Succ_DH_cyt_b558_Firmicute"/>
</dbReference>
<feature type="compositionally biased region" description="Low complexity" evidence="1">
    <location>
        <begin position="296"/>
        <end position="306"/>
    </location>
</feature>
<gene>
    <name evidence="3" type="primary">sdhC</name>
    <name evidence="3" type="ORF">Pla8534_34630</name>
</gene>
<accession>A0A518DUZ7</accession>
<evidence type="ECO:0000313" key="3">
    <source>
        <dbReference type="EMBL" id="QDU95647.1"/>
    </source>
</evidence>
<dbReference type="SUPFAM" id="SSF81343">
    <property type="entry name" value="Fumarate reductase respiratory complex transmembrane subunits"/>
    <property type="match status" value="1"/>
</dbReference>
<dbReference type="Gene3D" id="1.20.1300.10">
    <property type="entry name" value="Fumarate reductase/succinate dehydrogenase, transmembrane subunit"/>
    <property type="match status" value="1"/>
</dbReference>
<keyword evidence="2" id="KW-1133">Transmembrane helix</keyword>
<dbReference type="GO" id="GO:0016020">
    <property type="term" value="C:membrane"/>
    <property type="evidence" value="ECO:0007669"/>
    <property type="project" value="InterPro"/>
</dbReference>
<dbReference type="CDD" id="cd03497">
    <property type="entry name" value="SQR_TypeB_1_TM"/>
    <property type="match status" value="1"/>
</dbReference>
<organism evidence="3 4">
    <name type="scientific">Lignipirellula cremea</name>
    <dbReference type="NCBI Taxonomy" id="2528010"/>
    <lineage>
        <taxon>Bacteria</taxon>
        <taxon>Pseudomonadati</taxon>
        <taxon>Planctomycetota</taxon>
        <taxon>Planctomycetia</taxon>
        <taxon>Pirellulales</taxon>
        <taxon>Pirellulaceae</taxon>
        <taxon>Lignipirellula</taxon>
    </lineage>
</organism>
<feature type="region of interest" description="Disordered" evidence="1">
    <location>
        <begin position="253"/>
        <end position="347"/>
    </location>
</feature>
<feature type="transmembrane region" description="Helical" evidence="2">
    <location>
        <begin position="63"/>
        <end position="88"/>
    </location>
</feature>
<keyword evidence="4" id="KW-1185">Reference proteome</keyword>
<feature type="transmembrane region" description="Helical" evidence="2">
    <location>
        <begin position="208"/>
        <end position="231"/>
    </location>
</feature>
<dbReference type="AlphaFoldDB" id="A0A518DUZ7"/>
<keyword evidence="2" id="KW-0812">Transmembrane</keyword>
<evidence type="ECO:0000256" key="1">
    <source>
        <dbReference type="SAM" id="MobiDB-lite"/>
    </source>
</evidence>
<dbReference type="KEGG" id="lcre:Pla8534_34630"/>
<keyword evidence="2" id="KW-0472">Membrane</keyword>
<name>A0A518DUZ7_9BACT</name>
<dbReference type="Proteomes" id="UP000317648">
    <property type="component" value="Chromosome"/>
</dbReference>
<feature type="compositionally biased region" description="Low complexity" evidence="1">
    <location>
        <begin position="328"/>
        <end position="341"/>
    </location>
</feature>
<dbReference type="InterPro" id="IPR034804">
    <property type="entry name" value="SQR/QFR_C/D"/>
</dbReference>
<dbReference type="EMBL" id="CP036433">
    <property type="protein sequence ID" value="QDU95647.1"/>
    <property type="molecule type" value="Genomic_DNA"/>
</dbReference>
<dbReference type="RefSeq" id="WP_231756650.1">
    <property type="nucleotide sequence ID" value="NZ_CP036433.1"/>
</dbReference>
<feature type="transmembrane region" description="Helical" evidence="2">
    <location>
        <begin position="167"/>
        <end position="188"/>
    </location>
</feature>
<evidence type="ECO:0000256" key="2">
    <source>
        <dbReference type="SAM" id="Phobius"/>
    </source>
</evidence>
<evidence type="ECO:0000313" key="4">
    <source>
        <dbReference type="Proteomes" id="UP000317648"/>
    </source>
</evidence>
<reference evidence="3 4" key="1">
    <citation type="submission" date="2019-02" db="EMBL/GenBank/DDBJ databases">
        <title>Deep-cultivation of Planctomycetes and their phenomic and genomic characterization uncovers novel biology.</title>
        <authorList>
            <person name="Wiegand S."/>
            <person name="Jogler M."/>
            <person name="Boedeker C."/>
            <person name="Pinto D."/>
            <person name="Vollmers J."/>
            <person name="Rivas-Marin E."/>
            <person name="Kohn T."/>
            <person name="Peeters S.H."/>
            <person name="Heuer A."/>
            <person name="Rast P."/>
            <person name="Oberbeckmann S."/>
            <person name="Bunk B."/>
            <person name="Jeske O."/>
            <person name="Meyerdierks A."/>
            <person name="Storesund J.E."/>
            <person name="Kallscheuer N."/>
            <person name="Luecker S."/>
            <person name="Lage O.M."/>
            <person name="Pohl T."/>
            <person name="Merkel B.J."/>
            <person name="Hornburger P."/>
            <person name="Mueller R.-W."/>
            <person name="Bruemmer F."/>
            <person name="Labrenz M."/>
            <person name="Spormann A.M."/>
            <person name="Op den Camp H."/>
            <person name="Overmann J."/>
            <person name="Amann R."/>
            <person name="Jetten M.S.M."/>
            <person name="Mascher T."/>
            <person name="Medema M.H."/>
            <person name="Devos D.P."/>
            <person name="Kaster A.-K."/>
            <person name="Ovreas L."/>
            <person name="Rohde M."/>
            <person name="Galperin M.Y."/>
            <person name="Jogler C."/>
        </authorList>
    </citation>
    <scope>NUCLEOTIDE SEQUENCE [LARGE SCALE GENOMIC DNA]</scope>
    <source>
        <strain evidence="3 4">Pla85_3_4</strain>
    </source>
</reference>
<feature type="transmembrane region" description="Helical" evidence="2">
    <location>
        <begin position="108"/>
        <end position="125"/>
    </location>
</feature>